<dbReference type="AlphaFoldDB" id="A0A951UEV0"/>
<accession>A0A951UEV0</accession>
<reference evidence="1" key="2">
    <citation type="journal article" date="2022" name="Microbiol. Resour. Announc.">
        <title>Metagenome Sequencing to Explore Phylogenomics of Terrestrial Cyanobacteria.</title>
        <authorList>
            <person name="Ward R.D."/>
            <person name="Stajich J.E."/>
            <person name="Johansen J.R."/>
            <person name="Huntemann M."/>
            <person name="Clum A."/>
            <person name="Foster B."/>
            <person name="Foster B."/>
            <person name="Roux S."/>
            <person name="Palaniappan K."/>
            <person name="Varghese N."/>
            <person name="Mukherjee S."/>
            <person name="Reddy T.B.K."/>
            <person name="Daum C."/>
            <person name="Copeland A."/>
            <person name="Chen I.A."/>
            <person name="Ivanova N.N."/>
            <person name="Kyrpides N.C."/>
            <person name="Shapiro N."/>
            <person name="Eloe-Fadrosh E.A."/>
            <person name="Pietrasiak N."/>
        </authorList>
    </citation>
    <scope>NUCLEOTIDE SEQUENCE</scope>
    <source>
        <strain evidence="1">CPER-KK1</strain>
    </source>
</reference>
<evidence type="ECO:0000313" key="1">
    <source>
        <dbReference type="EMBL" id="MBW4549181.1"/>
    </source>
</evidence>
<dbReference type="EMBL" id="JAHHIF010000085">
    <property type="protein sequence ID" value="MBW4549181.1"/>
    <property type="molecule type" value="Genomic_DNA"/>
</dbReference>
<name>A0A951UEV0_9CYAN</name>
<gene>
    <name evidence="1" type="ORF">KME25_32970</name>
</gene>
<protein>
    <submittedName>
        <fullName evidence="1">Uncharacterized protein</fullName>
    </submittedName>
</protein>
<dbReference type="Proteomes" id="UP000753908">
    <property type="component" value="Unassembled WGS sequence"/>
</dbReference>
<evidence type="ECO:0000313" key="2">
    <source>
        <dbReference type="Proteomes" id="UP000753908"/>
    </source>
</evidence>
<proteinExistence type="predicted"/>
<comment type="caution">
    <text evidence="1">The sequence shown here is derived from an EMBL/GenBank/DDBJ whole genome shotgun (WGS) entry which is preliminary data.</text>
</comment>
<organism evidence="1 2">
    <name type="scientific">Symplocastrum torsivum CPER-KK1</name>
    <dbReference type="NCBI Taxonomy" id="450513"/>
    <lineage>
        <taxon>Bacteria</taxon>
        <taxon>Bacillati</taxon>
        <taxon>Cyanobacteriota</taxon>
        <taxon>Cyanophyceae</taxon>
        <taxon>Oscillatoriophycideae</taxon>
        <taxon>Oscillatoriales</taxon>
        <taxon>Microcoleaceae</taxon>
        <taxon>Symplocastrum</taxon>
    </lineage>
</organism>
<sequence length="234" mass="26383">MLQNVIPGRKKQSSYYKDHVTKRGKNIVQDVKKAFGDDVDDLLNKAMEGDGATLRMLGERLRRGEIALELLPLVEQALTTHYDATAQFNKTKANVLKSGSKNALAIKKARVDVGLANQRHQHENKEIALRYSLGKKSEIQRHTYAMGFERLKAFVAHSMTKTEQAVNVQKTINQPAIKQAKSDGERTMEVAKHLLENGEKSRVDLLPRKVYEVPGSKENQPTWFGKLKTFVGMN</sequence>
<reference evidence="1" key="1">
    <citation type="submission" date="2021-05" db="EMBL/GenBank/DDBJ databases">
        <authorList>
            <person name="Pietrasiak N."/>
            <person name="Ward R."/>
            <person name="Stajich J.E."/>
            <person name="Kurbessoian T."/>
        </authorList>
    </citation>
    <scope>NUCLEOTIDE SEQUENCE</scope>
    <source>
        <strain evidence="1">CPER-KK1</strain>
    </source>
</reference>